<organism evidence="1 2">
    <name type="scientific">Lederbergia citrea</name>
    <dbReference type="NCBI Taxonomy" id="2833581"/>
    <lineage>
        <taxon>Bacteria</taxon>
        <taxon>Bacillati</taxon>
        <taxon>Bacillota</taxon>
        <taxon>Bacilli</taxon>
        <taxon>Bacillales</taxon>
        <taxon>Bacillaceae</taxon>
        <taxon>Lederbergia</taxon>
    </lineage>
</organism>
<reference evidence="1 2" key="1">
    <citation type="submission" date="2021-05" db="EMBL/GenBank/DDBJ databases">
        <title>Novel Bacillus species.</title>
        <authorList>
            <person name="Liu G."/>
        </authorList>
    </citation>
    <scope>NUCLEOTIDE SEQUENCE [LARGE SCALE GENOMIC DNA]</scope>
    <source>
        <strain evidence="1 2">FJAT-49682</strain>
    </source>
</reference>
<keyword evidence="2" id="KW-1185">Reference proteome</keyword>
<evidence type="ECO:0000313" key="2">
    <source>
        <dbReference type="Proteomes" id="UP000676456"/>
    </source>
</evidence>
<dbReference type="Pfam" id="PF26344">
    <property type="entry name" value="YuzC"/>
    <property type="match status" value="1"/>
</dbReference>
<proteinExistence type="predicted"/>
<dbReference type="AlphaFoldDB" id="A0A942Z6G8"/>
<comment type="caution">
    <text evidence="1">The sequence shown here is derived from an EMBL/GenBank/DDBJ whole genome shotgun (WGS) entry which is preliminary data.</text>
</comment>
<sequence>MYNIPNYTYPNWYPWRGFPLPAQYMPPHLLRPQSMYPPVDIKKLHQSAQKYQELLNQATLLVNKITTSPSFARNLMDAAQKSNQKKVIELILSTGITIKVKTSFSPDGIKVDLSNAKHEGDCCTIRLALPWYAH</sequence>
<dbReference type="EMBL" id="JAGYPN010000004">
    <property type="protein sequence ID" value="MBS4224475.1"/>
    <property type="molecule type" value="Genomic_DNA"/>
</dbReference>
<evidence type="ECO:0000313" key="1">
    <source>
        <dbReference type="EMBL" id="MBS4224475.1"/>
    </source>
</evidence>
<gene>
    <name evidence="1" type="ORF">KHA91_17340</name>
</gene>
<dbReference type="Proteomes" id="UP000676456">
    <property type="component" value="Unassembled WGS sequence"/>
</dbReference>
<name>A0A942Z6G8_9BACI</name>
<dbReference type="InterPro" id="IPR058870">
    <property type="entry name" value="YuzC"/>
</dbReference>
<dbReference type="RefSeq" id="WP_213099531.1">
    <property type="nucleotide sequence ID" value="NZ_JAGYPH010000004.1"/>
</dbReference>
<accession>A0A942Z6G8</accession>
<protein>
    <submittedName>
        <fullName evidence="1">Uncharacterized protein</fullName>
    </submittedName>
</protein>